<dbReference type="EMBL" id="BBYR01000007">
    <property type="protein sequence ID" value="GAP34463.1"/>
    <property type="molecule type" value="Genomic_DNA"/>
</dbReference>
<comment type="similarity">
    <text evidence="1 6">Belongs to the MinC family.</text>
</comment>
<evidence type="ECO:0000313" key="9">
    <source>
        <dbReference type="EMBL" id="GAP34463.1"/>
    </source>
</evidence>
<sequence length="257" mass="26847">MALAPKGSAPPIFDLKSATLATVAVVLKTTDLAELRTELQRRLGDAPGFFGDEPVLVDLAAVSEAGPALDLAALAALLREHRIRAVAVRGASPAQQAEALAAGLAVSADEDPPEPARPAPAVQEVVREVVQVQEVVREVIREVPTAAPTLVVDKPLRSGQQVYAKGGDLVVLAMVNFGAELIADGSIHVYAPLRGKAIAGARGQAGARIISTCMEPELVSIAGTYRTAENPLPDEIRGKAAQIRLEGDKLVMEALKL</sequence>
<organism evidence="9 10">
    <name type="scientific">Piscinibacter sakaiensis</name>
    <name type="common">Ideonella sakaiensis</name>
    <dbReference type="NCBI Taxonomy" id="1547922"/>
    <lineage>
        <taxon>Bacteria</taxon>
        <taxon>Pseudomonadati</taxon>
        <taxon>Pseudomonadota</taxon>
        <taxon>Betaproteobacteria</taxon>
        <taxon>Burkholderiales</taxon>
        <taxon>Sphaerotilaceae</taxon>
        <taxon>Piscinibacter</taxon>
    </lineage>
</organism>
<evidence type="ECO:0000256" key="3">
    <source>
        <dbReference type="ARBA" id="ARBA00023210"/>
    </source>
</evidence>
<evidence type="ECO:0000259" key="8">
    <source>
        <dbReference type="Pfam" id="PF05209"/>
    </source>
</evidence>
<keyword evidence="3 6" id="KW-0717">Septation</keyword>
<dbReference type="Gene3D" id="2.160.20.70">
    <property type="match status" value="1"/>
</dbReference>
<comment type="caution">
    <text evidence="9">The sequence shown here is derived from an EMBL/GenBank/DDBJ whole genome shotgun (WGS) entry which is preliminary data.</text>
</comment>
<dbReference type="NCBIfam" id="TIGR01222">
    <property type="entry name" value="minC"/>
    <property type="match status" value="1"/>
</dbReference>
<evidence type="ECO:0000256" key="4">
    <source>
        <dbReference type="ARBA" id="ARBA00023306"/>
    </source>
</evidence>
<evidence type="ECO:0000256" key="2">
    <source>
        <dbReference type="ARBA" id="ARBA00022618"/>
    </source>
</evidence>
<dbReference type="PANTHER" id="PTHR34108">
    <property type="entry name" value="SEPTUM SITE-DETERMINING PROTEIN MINC"/>
    <property type="match status" value="1"/>
</dbReference>
<dbReference type="InterPro" id="IPR016098">
    <property type="entry name" value="CAP/MinC_C"/>
</dbReference>
<evidence type="ECO:0000259" key="7">
    <source>
        <dbReference type="Pfam" id="PF03775"/>
    </source>
</evidence>
<dbReference type="Proteomes" id="UP000037660">
    <property type="component" value="Unassembled WGS sequence"/>
</dbReference>
<feature type="domain" description="Septum formation inhibitor MinC N-terminal" evidence="8">
    <location>
        <begin position="13"/>
        <end position="84"/>
    </location>
</feature>
<evidence type="ECO:0000256" key="6">
    <source>
        <dbReference type="HAMAP-Rule" id="MF_00267"/>
    </source>
</evidence>
<dbReference type="HAMAP" id="MF_00267">
    <property type="entry name" value="MinC"/>
    <property type="match status" value="1"/>
</dbReference>
<evidence type="ECO:0000256" key="5">
    <source>
        <dbReference type="ARBA" id="ARBA00025606"/>
    </source>
</evidence>
<dbReference type="STRING" id="1547922.ISF6_4638"/>
<dbReference type="RefSeq" id="WP_054018579.1">
    <property type="nucleotide sequence ID" value="NZ_BBYR01000007.1"/>
</dbReference>
<accession>A0A0K8NVQ6</accession>
<keyword evidence="10" id="KW-1185">Reference proteome</keyword>
<name>A0A0K8NVQ6_PISS1</name>
<dbReference type="SUPFAM" id="SSF63848">
    <property type="entry name" value="Cell-division inhibitor MinC, C-terminal domain"/>
    <property type="match status" value="1"/>
</dbReference>
<dbReference type="OrthoDB" id="9794530at2"/>
<dbReference type="Pfam" id="PF05209">
    <property type="entry name" value="MinC_N"/>
    <property type="match status" value="1"/>
</dbReference>
<reference evidence="9 10" key="2">
    <citation type="journal article" date="2016" name="Science">
        <title>A bacterium that degrades and assimilates poly(ethylene terephthalate).</title>
        <authorList>
            <person name="Yoshida S."/>
            <person name="Hiraga K."/>
            <person name="Takehana T."/>
            <person name="Taniguchi I."/>
            <person name="Yamaji H."/>
            <person name="Maeda Y."/>
            <person name="Toyohara K."/>
            <person name="Miyamoto K."/>
            <person name="Kimura Y."/>
            <person name="Oda K."/>
        </authorList>
    </citation>
    <scope>NUCLEOTIDE SEQUENCE [LARGE SCALE GENOMIC DNA]</scope>
    <source>
        <strain evidence="10">NBRC 110686 / TISTR 2288 / 201-F6</strain>
    </source>
</reference>
<keyword evidence="2 6" id="KW-0132">Cell division</keyword>
<dbReference type="InterPro" id="IPR005526">
    <property type="entry name" value="Septum_form_inhib_MinC_C"/>
</dbReference>
<protein>
    <recommendedName>
        <fullName evidence="6">Probable septum site-determining protein MinC</fullName>
    </recommendedName>
</protein>
<dbReference type="InterPro" id="IPR013033">
    <property type="entry name" value="MinC"/>
</dbReference>
<dbReference type="PANTHER" id="PTHR34108:SF1">
    <property type="entry name" value="SEPTUM SITE-DETERMINING PROTEIN MINC"/>
    <property type="match status" value="1"/>
</dbReference>
<evidence type="ECO:0000256" key="1">
    <source>
        <dbReference type="ARBA" id="ARBA00006291"/>
    </source>
</evidence>
<dbReference type="Pfam" id="PF03775">
    <property type="entry name" value="MinC_C"/>
    <property type="match status" value="1"/>
</dbReference>
<comment type="subunit">
    <text evidence="6">Interacts with MinD and FtsZ.</text>
</comment>
<gene>
    <name evidence="6" type="primary">minC</name>
    <name evidence="9" type="ORF">ISF6_4638</name>
</gene>
<dbReference type="InterPro" id="IPR007874">
    <property type="entry name" value="MinC_N"/>
</dbReference>
<dbReference type="AlphaFoldDB" id="A0A0K8NVQ6"/>
<comment type="function">
    <text evidence="5 6">Cell division inhibitor that blocks the formation of polar Z ring septums. Rapidly oscillates between the poles of the cell to destabilize FtsZ filaments that have formed before they mature into polar Z rings. Prevents FtsZ polymerization.</text>
</comment>
<reference evidence="10" key="1">
    <citation type="submission" date="2015-07" db="EMBL/GenBank/DDBJ databases">
        <title>Discovery of a poly(ethylene terephthalate assimilation.</title>
        <authorList>
            <person name="Yoshida S."/>
            <person name="Hiraga K."/>
            <person name="Takehana T."/>
            <person name="Taniguchi I."/>
            <person name="Yamaji H."/>
            <person name="Maeda Y."/>
            <person name="Toyohara K."/>
            <person name="Miyamoto K."/>
            <person name="Kimura Y."/>
            <person name="Oda K."/>
        </authorList>
    </citation>
    <scope>NUCLEOTIDE SEQUENCE [LARGE SCALE GENOMIC DNA]</scope>
    <source>
        <strain evidence="10">NBRC 110686 / TISTR 2288 / 201-F6</strain>
    </source>
</reference>
<evidence type="ECO:0000313" key="10">
    <source>
        <dbReference type="Proteomes" id="UP000037660"/>
    </source>
</evidence>
<dbReference type="GO" id="GO:1901891">
    <property type="term" value="P:regulation of cell septum assembly"/>
    <property type="evidence" value="ECO:0007669"/>
    <property type="project" value="InterPro"/>
</dbReference>
<dbReference type="GO" id="GO:0000902">
    <property type="term" value="P:cell morphogenesis"/>
    <property type="evidence" value="ECO:0007669"/>
    <property type="project" value="InterPro"/>
</dbReference>
<proteinExistence type="inferred from homology"/>
<feature type="domain" description="Septum formation inhibitor MinC C-terminal" evidence="7">
    <location>
        <begin position="151"/>
        <end position="252"/>
    </location>
</feature>
<keyword evidence="4 6" id="KW-0131">Cell cycle</keyword>
<dbReference type="Gene3D" id="3.30.70.260">
    <property type="match status" value="1"/>
</dbReference>
<dbReference type="GO" id="GO:0051302">
    <property type="term" value="P:regulation of cell division"/>
    <property type="evidence" value="ECO:0007669"/>
    <property type="project" value="InterPro"/>
</dbReference>
<dbReference type="GO" id="GO:0000917">
    <property type="term" value="P:division septum assembly"/>
    <property type="evidence" value="ECO:0007669"/>
    <property type="project" value="UniProtKB-KW"/>
</dbReference>
<dbReference type="InterPro" id="IPR036145">
    <property type="entry name" value="MinC_C_sf"/>
</dbReference>